<dbReference type="RefSeq" id="XP_004357040.1">
    <property type="nucleotide sequence ID" value="XM_004356985.1"/>
</dbReference>
<organism evidence="2 3">
    <name type="scientific">Cavenderia fasciculata</name>
    <name type="common">Slime mold</name>
    <name type="synonym">Dictyostelium fasciculatum</name>
    <dbReference type="NCBI Taxonomy" id="261658"/>
    <lineage>
        <taxon>Eukaryota</taxon>
        <taxon>Amoebozoa</taxon>
        <taxon>Evosea</taxon>
        <taxon>Eumycetozoa</taxon>
        <taxon>Dictyostelia</taxon>
        <taxon>Acytosteliales</taxon>
        <taxon>Cavenderiaceae</taxon>
        <taxon>Cavenderia</taxon>
    </lineage>
</organism>
<gene>
    <name evidence="2" type="ORF">DFA_03704</name>
</gene>
<evidence type="ECO:0000313" key="2">
    <source>
        <dbReference type="EMBL" id="EGG18217.1"/>
    </source>
</evidence>
<dbReference type="KEGG" id="dfa:DFA_03704"/>
<dbReference type="AlphaFoldDB" id="F4Q1R7"/>
<evidence type="ECO:0000256" key="1">
    <source>
        <dbReference type="SAM" id="Phobius"/>
    </source>
</evidence>
<keyword evidence="1" id="KW-0812">Transmembrane</keyword>
<keyword evidence="1" id="KW-0472">Membrane</keyword>
<dbReference type="GeneID" id="14870357"/>
<name>F4Q1R7_CACFS</name>
<proteinExistence type="predicted"/>
<dbReference type="EMBL" id="GL883018">
    <property type="protein sequence ID" value="EGG18217.1"/>
    <property type="molecule type" value="Genomic_DNA"/>
</dbReference>
<dbReference type="Proteomes" id="UP000007797">
    <property type="component" value="Unassembled WGS sequence"/>
</dbReference>
<keyword evidence="3" id="KW-1185">Reference proteome</keyword>
<sequence length="92" mass="10827">MVGFRVIGNMEKKERERDKRTNHIILYFFCKFVGATKVYSYIVGCGLNIQTNQHNNNSNSKSKNIQLIKSTFHCKYPSTRKKERDHQSADRE</sequence>
<accession>F4Q1R7</accession>
<keyword evidence="1" id="KW-1133">Transmembrane helix</keyword>
<reference evidence="3" key="1">
    <citation type="journal article" date="2011" name="Genome Res.">
        <title>Phylogeny-wide analysis of social amoeba genomes highlights ancient origins for complex intercellular communication.</title>
        <authorList>
            <person name="Heidel A.J."/>
            <person name="Lawal H.M."/>
            <person name="Felder M."/>
            <person name="Schilde C."/>
            <person name="Helps N.R."/>
            <person name="Tunggal B."/>
            <person name="Rivero F."/>
            <person name="John U."/>
            <person name="Schleicher M."/>
            <person name="Eichinger L."/>
            <person name="Platzer M."/>
            <person name="Noegel A.A."/>
            <person name="Schaap P."/>
            <person name="Gloeckner G."/>
        </authorList>
    </citation>
    <scope>NUCLEOTIDE SEQUENCE [LARGE SCALE GENOMIC DNA]</scope>
    <source>
        <strain evidence="3">SH3</strain>
    </source>
</reference>
<evidence type="ECO:0000313" key="3">
    <source>
        <dbReference type="Proteomes" id="UP000007797"/>
    </source>
</evidence>
<protein>
    <submittedName>
        <fullName evidence="2">Uncharacterized protein</fullName>
    </submittedName>
</protein>
<feature type="transmembrane region" description="Helical" evidence="1">
    <location>
        <begin position="21"/>
        <end position="42"/>
    </location>
</feature>